<keyword evidence="1" id="KW-0805">Transcription regulation</keyword>
<dbReference type="InterPro" id="IPR029062">
    <property type="entry name" value="Class_I_gatase-like"/>
</dbReference>
<protein>
    <submittedName>
        <fullName evidence="3">AraC family transcriptional regulator</fullName>
    </submittedName>
</protein>
<dbReference type="InterPro" id="IPR002818">
    <property type="entry name" value="DJ-1/PfpI"/>
</dbReference>
<dbReference type="InterPro" id="IPR052158">
    <property type="entry name" value="INH-QAR"/>
</dbReference>
<dbReference type="Pfam" id="PF12833">
    <property type="entry name" value="HTH_18"/>
    <property type="match status" value="1"/>
</dbReference>
<dbReference type="SUPFAM" id="SSF52317">
    <property type="entry name" value="Class I glutamine amidotransferase-like"/>
    <property type="match status" value="1"/>
</dbReference>
<dbReference type="InterPro" id="IPR018060">
    <property type="entry name" value="HTH_AraC"/>
</dbReference>
<dbReference type="PANTHER" id="PTHR43130:SF3">
    <property type="entry name" value="HTH-TYPE TRANSCRIPTIONAL REGULATOR RV1931C"/>
    <property type="match status" value="1"/>
</dbReference>
<proteinExistence type="predicted"/>
<keyword evidence="2" id="KW-0804">Transcription</keyword>
<evidence type="ECO:0000256" key="1">
    <source>
        <dbReference type="ARBA" id="ARBA00023015"/>
    </source>
</evidence>
<dbReference type="Pfam" id="PF01965">
    <property type="entry name" value="DJ-1_PfpI"/>
    <property type="match status" value="1"/>
</dbReference>
<evidence type="ECO:0000313" key="4">
    <source>
        <dbReference type="Proteomes" id="UP000595446"/>
    </source>
</evidence>
<dbReference type="InterPro" id="IPR009057">
    <property type="entry name" value="Homeodomain-like_sf"/>
</dbReference>
<keyword evidence="4" id="KW-1185">Reference proteome</keyword>
<dbReference type="STRING" id="110505.ACT16_01395"/>
<reference evidence="3 4" key="1">
    <citation type="submission" date="2020-12" db="EMBL/GenBank/DDBJ databases">
        <title>Complete genome sequence of Mycobacterium heckeshornense JCM 15655T, closely related to a pathogenic non-tuberculous mycobacterial species Mycobacterium xenopi.</title>
        <authorList>
            <person name="Yoshida M."/>
            <person name="Fukano H."/>
            <person name="Asakura T."/>
            <person name="Suzuki M."/>
            <person name="Hoshino Y."/>
        </authorList>
    </citation>
    <scope>NUCLEOTIDE SEQUENCE [LARGE SCALE GENOMIC DNA]</scope>
    <source>
        <strain evidence="3 4">JCM 15655</strain>
    </source>
</reference>
<dbReference type="RefSeq" id="WP_048889640.1">
    <property type="nucleotide sequence ID" value="NZ_AP024237.1"/>
</dbReference>
<accession>A0A2G8BJ64</accession>
<organism evidence="3 4">
    <name type="scientific">Mycobacterium heckeshornense</name>
    <dbReference type="NCBI Taxonomy" id="110505"/>
    <lineage>
        <taxon>Bacteria</taxon>
        <taxon>Bacillati</taxon>
        <taxon>Actinomycetota</taxon>
        <taxon>Actinomycetes</taxon>
        <taxon>Mycobacteriales</taxon>
        <taxon>Mycobacteriaceae</taxon>
        <taxon>Mycobacterium</taxon>
    </lineage>
</organism>
<sequence>MSRSVVVLGFPGIQALDVVGPFEVFAAASTCLAAQGRDGYQLVLASVNGQPVPTRMGLTFATTRLPDPRRPVDTVVLPGGRGVHDARKNPQIIDWIRAAAGSARRVATVCTGAFLAAQAGLLDGCTATTHWAYADQLRREFPSITVDPEPIFVRSSPTVWTAAGVAAGIDLALSLVEDDHGTDVAQTVARWLVLYLRRPGGQTQFAAPVWMPRAKREPIRRVQEAIESQPGAAHSIADLARRAGMSPRHFTRLFTDEVGEPPGAYVERVRIEAARRQLEETDDTVAAIAARCGFGTPESMRRNFVRRIGISPDQYRKTFA</sequence>
<dbReference type="OrthoDB" id="3992151at2"/>
<dbReference type="GO" id="GO:0003700">
    <property type="term" value="F:DNA-binding transcription factor activity"/>
    <property type="evidence" value="ECO:0007669"/>
    <property type="project" value="InterPro"/>
</dbReference>
<dbReference type="SUPFAM" id="SSF46689">
    <property type="entry name" value="Homeodomain-like"/>
    <property type="match status" value="2"/>
</dbReference>
<evidence type="ECO:0000256" key="2">
    <source>
        <dbReference type="ARBA" id="ARBA00023163"/>
    </source>
</evidence>
<dbReference type="SMART" id="SM00342">
    <property type="entry name" value="HTH_ARAC"/>
    <property type="match status" value="1"/>
</dbReference>
<dbReference type="CDD" id="cd03137">
    <property type="entry name" value="GATase1_AraC_1"/>
    <property type="match status" value="1"/>
</dbReference>
<dbReference type="Gene3D" id="3.40.50.880">
    <property type="match status" value="1"/>
</dbReference>
<dbReference type="PROSITE" id="PS01124">
    <property type="entry name" value="HTH_ARAC_FAMILY_2"/>
    <property type="match status" value="1"/>
</dbReference>
<name>A0A2G8BJ64_9MYCO</name>
<dbReference type="GO" id="GO:0043565">
    <property type="term" value="F:sequence-specific DNA binding"/>
    <property type="evidence" value="ECO:0007669"/>
    <property type="project" value="InterPro"/>
</dbReference>
<evidence type="ECO:0000313" key="3">
    <source>
        <dbReference type="EMBL" id="BCO37764.1"/>
    </source>
</evidence>
<dbReference type="AlphaFoldDB" id="A0A2G8BJ64"/>
<dbReference type="Gene3D" id="1.10.10.60">
    <property type="entry name" value="Homeodomain-like"/>
    <property type="match status" value="2"/>
</dbReference>
<dbReference type="PANTHER" id="PTHR43130">
    <property type="entry name" value="ARAC-FAMILY TRANSCRIPTIONAL REGULATOR"/>
    <property type="match status" value="1"/>
</dbReference>
<gene>
    <name evidence="3" type="ORF">MHEC_41970</name>
</gene>
<dbReference type="EMBL" id="AP024237">
    <property type="protein sequence ID" value="BCO37764.1"/>
    <property type="molecule type" value="Genomic_DNA"/>
</dbReference>
<dbReference type="Proteomes" id="UP000595446">
    <property type="component" value="Chromosome"/>
</dbReference>